<dbReference type="PROSITE" id="PS00137">
    <property type="entry name" value="SUBTILASE_HIS"/>
    <property type="match status" value="1"/>
</dbReference>
<organism evidence="9 10">
    <name type="scientific">candidate division TA06 bacterium B3_TA06</name>
    <dbReference type="NCBI Taxonomy" id="2012487"/>
    <lineage>
        <taxon>Bacteria</taxon>
        <taxon>Bacteria division TA06</taxon>
    </lineage>
</organism>
<proteinExistence type="inferred from homology"/>
<dbReference type="PROSITE" id="PS51892">
    <property type="entry name" value="SUBTILASE"/>
    <property type="match status" value="1"/>
</dbReference>
<evidence type="ECO:0000313" key="10">
    <source>
        <dbReference type="Proteomes" id="UP000317778"/>
    </source>
</evidence>
<comment type="caution">
    <text evidence="9">The sequence shown here is derived from an EMBL/GenBank/DDBJ whole genome shotgun (WGS) entry which is preliminary data.</text>
</comment>
<evidence type="ECO:0000256" key="1">
    <source>
        <dbReference type="ARBA" id="ARBA00004613"/>
    </source>
</evidence>
<evidence type="ECO:0000256" key="5">
    <source>
        <dbReference type="ARBA" id="ARBA00022801"/>
    </source>
</evidence>
<accession>A0A532V109</accession>
<keyword evidence="3" id="KW-0964">Secreted</keyword>
<gene>
    <name evidence="9" type="ORF">CEE36_09165</name>
</gene>
<evidence type="ECO:0000256" key="4">
    <source>
        <dbReference type="ARBA" id="ARBA00022670"/>
    </source>
</evidence>
<feature type="active site" description="Charge relay system" evidence="7">
    <location>
        <position position="200"/>
    </location>
</feature>
<dbReference type="InterPro" id="IPR050131">
    <property type="entry name" value="Peptidase_S8_subtilisin-like"/>
</dbReference>
<feature type="active site" description="Charge relay system" evidence="7">
    <location>
        <position position="167"/>
    </location>
</feature>
<dbReference type="PANTHER" id="PTHR43806">
    <property type="entry name" value="PEPTIDASE S8"/>
    <property type="match status" value="1"/>
</dbReference>
<keyword evidence="4 7" id="KW-0645">Protease</keyword>
<dbReference type="InterPro" id="IPR036852">
    <property type="entry name" value="Peptidase_S8/S53_dom_sf"/>
</dbReference>
<dbReference type="PANTHER" id="PTHR43806:SF11">
    <property type="entry name" value="CEREVISIN-RELATED"/>
    <property type="match status" value="1"/>
</dbReference>
<evidence type="ECO:0000256" key="6">
    <source>
        <dbReference type="ARBA" id="ARBA00022825"/>
    </source>
</evidence>
<dbReference type="InterPro" id="IPR000209">
    <property type="entry name" value="Peptidase_S8/S53_dom"/>
</dbReference>
<dbReference type="GO" id="GO:0004252">
    <property type="term" value="F:serine-type endopeptidase activity"/>
    <property type="evidence" value="ECO:0007669"/>
    <property type="project" value="UniProtKB-UniRule"/>
</dbReference>
<dbReference type="CDD" id="cd07484">
    <property type="entry name" value="Peptidases_S8_Thermitase_like"/>
    <property type="match status" value="1"/>
</dbReference>
<dbReference type="InterPro" id="IPR022398">
    <property type="entry name" value="Peptidase_S8_His-AS"/>
</dbReference>
<dbReference type="AlphaFoldDB" id="A0A532V109"/>
<dbReference type="Pfam" id="PF00082">
    <property type="entry name" value="Peptidase_S8"/>
    <property type="match status" value="1"/>
</dbReference>
<reference evidence="9 10" key="1">
    <citation type="submission" date="2017-06" db="EMBL/GenBank/DDBJ databases">
        <title>Novel microbial phyla capable of carbon fixation and sulfur reduction in deep-sea sediments.</title>
        <authorList>
            <person name="Huang J."/>
            <person name="Baker B."/>
            <person name="Wang Y."/>
        </authorList>
    </citation>
    <scope>NUCLEOTIDE SEQUENCE [LARGE SCALE GENOMIC DNA]</scope>
    <source>
        <strain evidence="9">B3_TA06</strain>
    </source>
</reference>
<comment type="similarity">
    <text evidence="2 7">Belongs to the peptidase S8 family.</text>
</comment>
<evidence type="ECO:0000256" key="7">
    <source>
        <dbReference type="PROSITE-ProRule" id="PRU01240"/>
    </source>
</evidence>
<evidence type="ECO:0000256" key="2">
    <source>
        <dbReference type="ARBA" id="ARBA00011073"/>
    </source>
</evidence>
<comment type="subcellular location">
    <subcellularLocation>
        <location evidence="1">Secreted</location>
    </subcellularLocation>
</comment>
<dbReference type="InterPro" id="IPR023828">
    <property type="entry name" value="Peptidase_S8_Ser-AS"/>
</dbReference>
<dbReference type="PRINTS" id="PR00723">
    <property type="entry name" value="SUBTILISIN"/>
</dbReference>
<dbReference type="InterPro" id="IPR015500">
    <property type="entry name" value="Peptidase_S8_subtilisin-rel"/>
</dbReference>
<dbReference type="InterPro" id="IPR034084">
    <property type="entry name" value="Thermitase-like_dom"/>
</dbReference>
<evidence type="ECO:0000313" key="9">
    <source>
        <dbReference type="EMBL" id="TKJ40903.1"/>
    </source>
</evidence>
<evidence type="ECO:0000259" key="8">
    <source>
        <dbReference type="Pfam" id="PF00082"/>
    </source>
</evidence>
<name>A0A532V109_UNCT6</name>
<dbReference type="EMBL" id="NJBO01000016">
    <property type="protein sequence ID" value="TKJ40903.1"/>
    <property type="molecule type" value="Genomic_DNA"/>
</dbReference>
<dbReference type="GO" id="GO:0006508">
    <property type="term" value="P:proteolysis"/>
    <property type="evidence" value="ECO:0007669"/>
    <property type="project" value="UniProtKB-KW"/>
</dbReference>
<keyword evidence="5 7" id="KW-0378">Hydrolase</keyword>
<sequence>MSRWTVLRGMLAGAVILALLAQSALYGEESCNEFIVKTQDAQALHNFAPDHDLELRPLITYPNPSAKVIERFGCYWLASAQDSERTENLLHRLEDLSGVEFVEPNLLQHIEFAESRSDATPILPDTFHHPYTPNDPMFPQQWDKIITETDWAWNLTTGEGVVIAILDTGADTDHEDLQANLVPGYNFVDDTSDIEDDYGHGTHVSGIAAAKIDNSKGIAGMAGNASIMPLKVADSGGDYTNADLAQGIIYAADNGADVVNMSLGGTHSQVLEDAVNYAWGQGLFLCAAAGNKREERSDYPAAYEHVASVGATTSGDSRWQFSNYGESVAIFAPGGGYEGILSTEKGGYYGWRDGTSMACPQVAGLAALIASVYLEYTNQDVWDKMIASADTIPFSHELRINSRVALDVVEVAEDRGNSLKIRCAEIQKGRISFAYRVSELRNYTLRIFNAAGREVYSNDGEIPPGGRIECDAGVSSGVYFWELRTAVGAGSGRFVYLH</sequence>
<evidence type="ECO:0000256" key="3">
    <source>
        <dbReference type="ARBA" id="ARBA00022525"/>
    </source>
</evidence>
<keyword evidence="6 7" id="KW-0720">Serine protease</keyword>
<dbReference type="PROSITE" id="PS00138">
    <property type="entry name" value="SUBTILASE_SER"/>
    <property type="match status" value="1"/>
</dbReference>
<dbReference type="Gene3D" id="3.40.50.200">
    <property type="entry name" value="Peptidase S8/S53 domain"/>
    <property type="match status" value="1"/>
</dbReference>
<feature type="active site" description="Charge relay system" evidence="7">
    <location>
        <position position="356"/>
    </location>
</feature>
<protein>
    <recommendedName>
        <fullName evidence="8">Peptidase S8/S53 domain-containing protein</fullName>
    </recommendedName>
</protein>
<dbReference type="Proteomes" id="UP000317778">
    <property type="component" value="Unassembled WGS sequence"/>
</dbReference>
<feature type="domain" description="Peptidase S8/S53" evidence="8">
    <location>
        <begin position="158"/>
        <end position="390"/>
    </location>
</feature>
<dbReference type="GO" id="GO:0005576">
    <property type="term" value="C:extracellular region"/>
    <property type="evidence" value="ECO:0007669"/>
    <property type="project" value="UniProtKB-SubCell"/>
</dbReference>
<dbReference type="SUPFAM" id="SSF52743">
    <property type="entry name" value="Subtilisin-like"/>
    <property type="match status" value="1"/>
</dbReference>